<evidence type="ECO:0000313" key="3">
    <source>
        <dbReference type="Proteomes" id="UP000198510"/>
    </source>
</evidence>
<dbReference type="STRING" id="1075417.SAMN05421823_103524"/>
<dbReference type="Pfam" id="PF13558">
    <property type="entry name" value="SbcC_Walker_B"/>
    <property type="match status" value="1"/>
</dbReference>
<sequence>MIPELLTLQGLYSYKEPQTIDFATLTSSRLFGIFGAVGSGKSSILEAIMFVLYDRSDRLNKSGDDRYYNMMNLQSDEMSIDFTFRCGPQNQQKYRFLFKAKRKKKRFDQVSVDARRFLRWCDEKADWDPMIGVSDAERIIGMSYENFMQTIIIPQGKFREFIDQKPNDRSKMLKQLFHLEKFDLFQKTNVLTSRTKHVISNLEGQLAGIGVVDEDDIANRQHRIEELKISIRAGEAEVKNLELRKAQLDELRKLFREIREAEAQWAMLCEQKQHYHAQEQRMLRYERARTYFGDKLERRVQRQQEIDAKETRLTQLKQQADENQTALQTAAHQLQEAKAAYETRDRLKEQADDLRHLIRLKNLRAEQDSLAEQAETEQARAQQVETKLKLHRRQLTEREQQLAEQETNQPDTAELTQVQNWLQQRDKQHRALEEAKAEQERLCTQKKAVTQRLQERLNQTKAFAGLTDFAPFYERVSEEEQKIHARLQQLRHELQQALIRQTLARYADDLREGESCPLCGATHHPAVTVRHTADQDVAEAEARVKKFEEGEQRLHQLREEVRLLDTEASRIDAQLETQQGVLQRAQQQVETHQQQFVWSDYAGATLDAVEQQLKAARQHQAELHNSRQALKQLREDVQTQEEVNQKAQLALNEFEKKRVATRTQVEAYSNLLKHFEEAQFERFSVERLEANLEKGQARIAEIEQNYEKADAAQRQHEQQRSLLEGQLSTETLALQHLRVQETQATEELTRLCAVHEFQDLPEVEALLRESLDIAQERKEIQDFYRLLDTTEYNLSLLRERASGQQWDEAEYLHHCGALDSAKKELDEDKREIALQNKALDELIVRRQNRQSVEKMLEVQQHRLDNLKELAGLFRGSGFVDYVSSIYLQNLCEAANERFTRLTRNHFSLELSDTNEFVVRDHLNDGKTRLLKTLSGGQTFQAALCLALALAENVKALNQAEQSFFFLDEGFGALDKDSLRLVFETLKALQKENRIVGIISHVEELQQEIGVYLRIENHREHGSQVSYSWE</sequence>
<organism evidence="2 3">
    <name type="scientific">Catalinimonas alkaloidigena</name>
    <dbReference type="NCBI Taxonomy" id="1075417"/>
    <lineage>
        <taxon>Bacteria</taxon>
        <taxon>Pseudomonadati</taxon>
        <taxon>Bacteroidota</taxon>
        <taxon>Cytophagia</taxon>
        <taxon>Cytophagales</taxon>
        <taxon>Catalimonadaceae</taxon>
        <taxon>Catalinimonas</taxon>
    </lineage>
</organism>
<gene>
    <name evidence="2" type="ORF">SAMN05421823_103524</name>
</gene>
<keyword evidence="1" id="KW-0175">Coiled coil</keyword>
<proteinExistence type="predicted"/>
<feature type="coiled-coil region" evidence="1">
    <location>
        <begin position="818"/>
        <end position="869"/>
    </location>
</feature>
<dbReference type="OrthoDB" id="9795626at2"/>
<dbReference type="PANTHER" id="PTHR32114:SF2">
    <property type="entry name" value="ABC TRANSPORTER ABCH.3"/>
    <property type="match status" value="1"/>
</dbReference>
<keyword evidence="2" id="KW-0540">Nuclease</keyword>
<keyword evidence="2" id="KW-0269">Exonuclease</keyword>
<dbReference type="InterPro" id="IPR027417">
    <property type="entry name" value="P-loop_NTPase"/>
</dbReference>
<keyword evidence="2" id="KW-0378">Hydrolase</keyword>
<dbReference type="Gene3D" id="3.40.50.300">
    <property type="entry name" value="P-loop containing nucleotide triphosphate hydrolases"/>
    <property type="match status" value="2"/>
</dbReference>
<dbReference type="RefSeq" id="WP_089681517.1">
    <property type="nucleotide sequence ID" value="NZ_FNFO01000003.1"/>
</dbReference>
<feature type="coiled-coil region" evidence="1">
    <location>
        <begin position="685"/>
        <end position="719"/>
    </location>
</feature>
<accession>A0A1G9EME0</accession>
<name>A0A1G9EME0_9BACT</name>
<protein>
    <submittedName>
        <fullName evidence="2">Exonuclease SbcC</fullName>
    </submittedName>
</protein>
<dbReference type="AlphaFoldDB" id="A0A1G9EME0"/>
<feature type="coiled-coil region" evidence="1">
    <location>
        <begin position="299"/>
        <end position="493"/>
    </location>
</feature>
<dbReference type="EMBL" id="FNFO01000003">
    <property type="protein sequence ID" value="SDK77300.1"/>
    <property type="molecule type" value="Genomic_DNA"/>
</dbReference>
<reference evidence="2 3" key="1">
    <citation type="submission" date="2016-10" db="EMBL/GenBank/DDBJ databases">
        <authorList>
            <person name="de Groot N.N."/>
        </authorList>
    </citation>
    <scope>NUCLEOTIDE SEQUENCE [LARGE SCALE GENOMIC DNA]</scope>
    <source>
        <strain evidence="2 3">DSM 25186</strain>
    </source>
</reference>
<dbReference type="GO" id="GO:0004527">
    <property type="term" value="F:exonuclease activity"/>
    <property type="evidence" value="ECO:0007669"/>
    <property type="project" value="UniProtKB-KW"/>
</dbReference>
<evidence type="ECO:0000256" key="1">
    <source>
        <dbReference type="SAM" id="Coils"/>
    </source>
</evidence>
<dbReference type="PANTHER" id="PTHR32114">
    <property type="entry name" value="ABC TRANSPORTER ABCH.3"/>
    <property type="match status" value="1"/>
</dbReference>
<feature type="coiled-coil region" evidence="1">
    <location>
        <begin position="224"/>
        <end position="264"/>
    </location>
</feature>
<dbReference type="SUPFAM" id="SSF52540">
    <property type="entry name" value="P-loop containing nucleoside triphosphate hydrolases"/>
    <property type="match status" value="2"/>
</dbReference>
<feature type="coiled-coil region" evidence="1">
    <location>
        <begin position="547"/>
        <end position="657"/>
    </location>
</feature>
<dbReference type="Proteomes" id="UP000198510">
    <property type="component" value="Unassembled WGS sequence"/>
</dbReference>
<evidence type="ECO:0000313" key="2">
    <source>
        <dbReference type="EMBL" id="SDK77300.1"/>
    </source>
</evidence>
<keyword evidence="3" id="KW-1185">Reference proteome</keyword>